<dbReference type="AlphaFoldDB" id="A0AAV7FIB2"/>
<name>A0AAV7FIB2_DENCH</name>
<sequence>MAIRDQENIKGPSPLKKGAPNPKEKRERSEIALASLFLLDHRRSSTGPPPDTLSSARPPHDVLNFAGPPLDALSSAEPPPDFLNSARPPPDLLNSVGPLLDALSSIRPPPDVLNSAGPPLDALSFARPPPDILNSAIPPPDILNSGRPPPDTLSFTVPPPQVLSSARPPPKARPFVGPPPEAWTFARPPLDILSSTGQPPKIQGSTRPPRRSQNSARSSGDPEVSFCLVQLSYCFLARAELCSVGGAKGANESSQARVRRREANALRYSKEKDWLTCGIGNGGFDVGVGDASEPSGIANELTGGARGEGAFIELVATASREYDRVGGGERELVPMEEQEELSKMKAEEANRKLANNIFLLARRGERSECPTIFKREDWLTCRVGGGGFDVGAGDASELSRIANKLARGARGEGAFIEIVAAASREHDGVGGGELELVLAEEQEDVSKMKAEEANRKLANNIFLLVRSPNETRLSFSLRLRLPICIVSICLPLLCELLNEPA</sequence>
<evidence type="ECO:0000256" key="1">
    <source>
        <dbReference type="SAM" id="MobiDB-lite"/>
    </source>
</evidence>
<feature type="region of interest" description="Disordered" evidence="1">
    <location>
        <begin position="115"/>
        <end position="221"/>
    </location>
</feature>
<organism evidence="2 3">
    <name type="scientific">Dendrobium chrysotoxum</name>
    <name type="common">Orchid</name>
    <dbReference type="NCBI Taxonomy" id="161865"/>
    <lineage>
        <taxon>Eukaryota</taxon>
        <taxon>Viridiplantae</taxon>
        <taxon>Streptophyta</taxon>
        <taxon>Embryophyta</taxon>
        <taxon>Tracheophyta</taxon>
        <taxon>Spermatophyta</taxon>
        <taxon>Magnoliopsida</taxon>
        <taxon>Liliopsida</taxon>
        <taxon>Asparagales</taxon>
        <taxon>Orchidaceae</taxon>
        <taxon>Epidendroideae</taxon>
        <taxon>Malaxideae</taxon>
        <taxon>Dendrobiinae</taxon>
        <taxon>Dendrobium</taxon>
    </lineage>
</organism>
<reference evidence="2 3" key="1">
    <citation type="journal article" date="2021" name="Hortic Res">
        <title>Chromosome-scale assembly of the Dendrobium chrysotoxum genome enhances the understanding of orchid evolution.</title>
        <authorList>
            <person name="Zhang Y."/>
            <person name="Zhang G.Q."/>
            <person name="Zhang D."/>
            <person name="Liu X.D."/>
            <person name="Xu X.Y."/>
            <person name="Sun W.H."/>
            <person name="Yu X."/>
            <person name="Zhu X."/>
            <person name="Wang Z.W."/>
            <person name="Zhao X."/>
            <person name="Zhong W.Y."/>
            <person name="Chen H."/>
            <person name="Yin W.L."/>
            <person name="Huang T."/>
            <person name="Niu S.C."/>
            <person name="Liu Z.J."/>
        </authorList>
    </citation>
    <scope>NUCLEOTIDE SEQUENCE [LARGE SCALE GENOMIC DNA]</scope>
    <source>
        <strain evidence="2">Lindl</strain>
    </source>
</reference>
<protein>
    <submittedName>
        <fullName evidence="2">Uncharacterized protein</fullName>
    </submittedName>
</protein>
<feature type="compositionally biased region" description="Polar residues" evidence="1">
    <location>
        <begin position="193"/>
        <end position="218"/>
    </location>
</feature>
<feature type="compositionally biased region" description="Pro residues" evidence="1">
    <location>
        <begin position="127"/>
        <end position="181"/>
    </location>
</feature>
<accession>A0AAV7FIB2</accession>
<dbReference type="Proteomes" id="UP000775213">
    <property type="component" value="Unassembled WGS sequence"/>
</dbReference>
<evidence type="ECO:0000313" key="3">
    <source>
        <dbReference type="Proteomes" id="UP000775213"/>
    </source>
</evidence>
<gene>
    <name evidence="2" type="ORF">IEQ34_026923</name>
</gene>
<dbReference type="EMBL" id="JAGFBR010000805">
    <property type="protein sequence ID" value="KAH0433931.1"/>
    <property type="molecule type" value="Genomic_DNA"/>
</dbReference>
<feature type="region of interest" description="Disordered" evidence="1">
    <location>
        <begin position="1"/>
        <end position="89"/>
    </location>
</feature>
<keyword evidence="3" id="KW-1185">Reference proteome</keyword>
<proteinExistence type="predicted"/>
<evidence type="ECO:0000313" key="2">
    <source>
        <dbReference type="EMBL" id="KAH0433931.1"/>
    </source>
</evidence>
<comment type="caution">
    <text evidence="2">The sequence shown here is derived from an EMBL/GenBank/DDBJ whole genome shotgun (WGS) entry which is preliminary data.</text>
</comment>
<feature type="compositionally biased region" description="Pro residues" evidence="1">
    <location>
        <begin position="77"/>
        <end position="89"/>
    </location>
</feature>